<comment type="caution">
    <text evidence="2">The sequence shown here is derived from an EMBL/GenBank/DDBJ whole genome shotgun (WGS) entry which is preliminary data.</text>
</comment>
<dbReference type="RefSeq" id="WP_379895872.1">
    <property type="nucleotide sequence ID" value="NZ_CBCSCT010000016.1"/>
</dbReference>
<reference evidence="3" key="1">
    <citation type="journal article" date="2019" name="Int. J. Syst. Evol. Microbiol.">
        <title>The Global Catalogue of Microorganisms (GCM) 10K type strain sequencing project: providing services to taxonomists for standard genome sequencing and annotation.</title>
        <authorList>
            <consortium name="The Broad Institute Genomics Platform"/>
            <consortium name="The Broad Institute Genome Sequencing Center for Infectious Disease"/>
            <person name="Wu L."/>
            <person name="Ma J."/>
        </authorList>
    </citation>
    <scope>NUCLEOTIDE SEQUENCE [LARGE SCALE GENOMIC DNA]</scope>
    <source>
        <strain evidence="3">CCM 8749</strain>
    </source>
</reference>
<keyword evidence="1" id="KW-0812">Transmembrane</keyword>
<name>A0ABW1ITE6_9BACL</name>
<evidence type="ECO:0000313" key="2">
    <source>
        <dbReference type="EMBL" id="MFC5988405.1"/>
    </source>
</evidence>
<proteinExistence type="predicted"/>
<organism evidence="2 3">
    <name type="scientific">Marinicrinis lubricantis</name>
    <dbReference type="NCBI Taxonomy" id="2086470"/>
    <lineage>
        <taxon>Bacteria</taxon>
        <taxon>Bacillati</taxon>
        <taxon>Bacillota</taxon>
        <taxon>Bacilli</taxon>
        <taxon>Bacillales</taxon>
        <taxon>Paenibacillaceae</taxon>
    </lineage>
</organism>
<gene>
    <name evidence="2" type="ORF">ACFPXP_18530</name>
</gene>
<evidence type="ECO:0000313" key="3">
    <source>
        <dbReference type="Proteomes" id="UP001596250"/>
    </source>
</evidence>
<feature type="transmembrane region" description="Helical" evidence="1">
    <location>
        <begin position="6"/>
        <end position="27"/>
    </location>
</feature>
<dbReference type="EMBL" id="JBHSQV010000180">
    <property type="protein sequence ID" value="MFC5988405.1"/>
    <property type="molecule type" value="Genomic_DNA"/>
</dbReference>
<feature type="transmembrane region" description="Helical" evidence="1">
    <location>
        <begin position="39"/>
        <end position="61"/>
    </location>
</feature>
<sequence>MNINMSYIYILWIIYASGNCIYFLYQFRKALILGNQNEAVRLFVKSIIMILGILFFAYLLWTT</sequence>
<keyword evidence="1" id="KW-1133">Transmembrane helix</keyword>
<accession>A0ABW1ITE6</accession>
<keyword evidence="3" id="KW-1185">Reference proteome</keyword>
<dbReference type="Proteomes" id="UP001596250">
    <property type="component" value="Unassembled WGS sequence"/>
</dbReference>
<protein>
    <submittedName>
        <fullName evidence="2">Uncharacterized protein</fullName>
    </submittedName>
</protein>
<keyword evidence="1" id="KW-0472">Membrane</keyword>
<evidence type="ECO:0000256" key="1">
    <source>
        <dbReference type="SAM" id="Phobius"/>
    </source>
</evidence>